<dbReference type="Gene3D" id="2.40.70.10">
    <property type="entry name" value="Acid Proteases"/>
    <property type="match status" value="1"/>
</dbReference>
<proteinExistence type="inferred from homology"/>
<dbReference type="GeneID" id="113693297"/>
<dbReference type="GO" id="GO:0006508">
    <property type="term" value="P:proteolysis"/>
    <property type="evidence" value="ECO:0007669"/>
    <property type="project" value="UniProtKB-KW"/>
</dbReference>
<evidence type="ECO:0000259" key="4">
    <source>
        <dbReference type="PROSITE" id="PS51767"/>
    </source>
</evidence>
<reference evidence="5" key="1">
    <citation type="journal article" date="2025" name="Foods">
        <title>Unveiling the Microbial Signatures of Arabica Coffee Cherries: Insights into Ripeness Specific Diversity, Functional Traits, and Implications for Quality and Safety.</title>
        <authorList>
            <consortium name="RefSeq"/>
            <person name="Tenea G.N."/>
            <person name="Cifuentes V."/>
            <person name="Reyes P."/>
            <person name="Cevallos-Vallejos M."/>
        </authorList>
    </citation>
    <scope>NUCLEOTIDE SEQUENCE [LARGE SCALE GENOMIC DNA]</scope>
</reference>
<dbReference type="OrthoDB" id="2747330at2759"/>
<dbReference type="Pfam" id="PF14543">
    <property type="entry name" value="TAXi_N"/>
    <property type="match status" value="1"/>
</dbReference>
<dbReference type="InterPro" id="IPR021109">
    <property type="entry name" value="Peptidase_aspartic_dom_sf"/>
</dbReference>
<keyword evidence="3" id="KW-0378">Hydrolase</keyword>
<dbReference type="AlphaFoldDB" id="A0A6P6SP73"/>
<dbReference type="InterPro" id="IPR032861">
    <property type="entry name" value="TAXi_N"/>
</dbReference>
<dbReference type="SUPFAM" id="SSF50630">
    <property type="entry name" value="Acid proteases"/>
    <property type="match status" value="1"/>
</dbReference>
<evidence type="ECO:0000256" key="3">
    <source>
        <dbReference type="ARBA" id="ARBA00022801"/>
    </source>
</evidence>
<sequence>MQDDSNDSNDDSDHDIDFETGIFVNTSIPVFFVGFNIGSREAAQLVALDTGSNLFWVPCKPGIGGSRTFYGNYWPGEFSTYSANMRCEDLCSSTPLTCKTTPNLCSYQLKYLGEVVVRENLAFERFVFGLSFDNQPTHELNNLLFGCTRKNSYIDKVNGVLGLGPSGISLASQTG</sequence>
<keyword evidence="5" id="KW-1185">Reference proteome</keyword>
<evidence type="ECO:0000256" key="1">
    <source>
        <dbReference type="ARBA" id="ARBA00007447"/>
    </source>
</evidence>
<evidence type="ECO:0000313" key="5">
    <source>
        <dbReference type="Proteomes" id="UP001652660"/>
    </source>
</evidence>
<dbReference type="PANTHER" id="PTHR47967">
    <property type="entry name" value="OS07G0603500 PROTEIN-RELATED"/>
    <property type="match status" value="1"/>
</dbReference>
<name>A0A6P6SP73_COFAR</name>
<dbReference type="GO" id="GO:0008233">
    <property type="term" value="F:peptidase activity"/>
    <property type="evidence" value="ECO:0007669"/>
    <property type="project" value="UniProtKB-KW"/>
</dbReference>
<evidence type="ECO:0000313" key="6">
    <source>
        <dbReference type="RefSeq" id="XP_027067655.2"/>
    </source>
</evidence>
<dbReference type="PANTHER" id="PTHR47967:SF14">
    <property type="entry name" value="EUKARYOTIC ASPARTYL PROTEASE FAMILY PROTEIN"/>
    <property type="match status" value="1"/>
</dbReference>
<comment type="similarity">
    <text evidence="1">Belongs to the peptidase A1 family.</text>
</comment>
<dbReference type="InterPro" id="IPR033121">
    <property type="entry name" value="PEPTIDASE_A1"/>
</dbReference>
<reference evidence="6" key="2">
    <citation type="submission" date="2025-08" db="UniProtKB">
        <authorList>
            <consortium name="RefSeq"/>
        </authorList>
    </citation>
    <scope>IDENTIFICATION</scope>
    <source>
        <tissue evidence="6">Leaves</tissue>
    </source>
</reference>
<gene>
    <name evidence="6" type="primary">LOC113693297</name>
</gene>
<dbReference type="RefSeq" id="XP_027067655.2">
    <property type="nucleotide sequence ID" value="XM_027211854.2"/>
</dbReference>
<dbReference type="Proteomes" id="UP001652660">
    <property type="component" value="Chromosome 6c"/>
</dbReference>
<dbReference type="GO" id="GO:0005576">
    <property type="term" value="C:extracellular region"/>
    <property type="evidence" value="ECO:0007669"/>
    <property type="project" value="TreeGrafter"/>
</dbReference>
<evidence type="ECO:0000256" key="2">
    <source>
        <dbReference type="ARBA" id="ARBA00022670"/>
    </source>
</evidence>
<organism evidence="5 6">
    <name type="scientific">Coffea arabica</name>
    <name type="common">Arabian coffee</name>
    <dbReference type="NCBI Taxonomy" id="13443"/>
    <lineage>
        <taxon>Eukaryota</taxon>
        <taxon>Viridiplantae</taxon>
        <taxon>Streptophyta</taxon>
        <taxon>Embryophyta</taxon>
        <taxon>Tracheophyta</taxon>
        <taxon>Spermatophyta</taxon>
        <taxon>Magnoliopsida</taxon>
        <taxon>eudicotyledons</taxon>
        <taxon>Gunneridae</taxon>
        <taxon>Pentapetalae</taxon>
        <taxon>asterids</taxon>
        <taxon>lamiids</taxon>
        <taxon>Gentianales</taxon>
        <taxon>Rubiaceae</taxon>
        <taxon>Ixoroideae</taxon>
        <taxon>Gardenieae complex</taxon>
        <taxon>Bertiereae - Coffeeae clade</taxon>
        <taxon>Coffeeae</taxon>
        <taxon>Coffea</taxon>
    </lineage>
</organism>
<dbReference type="PROSITE" id="PS51767">
    <property type="entry name" value="PEPTIDASE_A1"/>
    <property type="match status" value="1"/>
</dbReference>
<feature type="domain" description="Peptidase A1" evidence="4">
    <location>
        <begin position="31"/>
        <end position="175"/>
    </location>
</feature>
<keyword evidence="2" id="KW-0645">Protease</keyword>
<accession>A0A6P6SP73</accession>
<dbReference type="InterPro" id="IPR051708">
    <property type="entry name" value="Plant_Aspart_Prot_A1"/>
</dbReference>
<protein>
    <submittedName>
        <fullName evidence="6">Aspartic proteinase Asp1-like</fullName>
    </submittedName>
</protein>